<evidence type="ECO:0000259" key="1">
    <source>
        <dbReference type="Pfam" id="PF01261"/>
    </source>
</evidence>
<dbReference type="NCBIfam" id="TIGR04379">
    <property type="entry name" value="myo_inos_iolE"/>
    <property type="match status" value="1"/>
</dbReference>
<protein>
    <submittedName>
        <fullName evidence="2">Inosose dehydratase</fullName>
        <ecNumber evidence="2">4.2.1.44</ecNumber>
    </submittedName>
</protein>
<dbReference type="Proteomes" id="UP000556329">
    <property type="component" value="Unassembled WGS sequence"/>
</dbReference>
<dbReference type="InterPro" id="IPR050312">
    <property type="entry name" value="IolE/XylAMocC-like"/>
</dbReference>
<accession>A0A841P3H5</accession>
<feature type="domain" description="Xylose isomerase-like TIM barrel" evidence="1">
    <location>
        <begin position="39"/>
        <end position="297"/>
    </location>
</feature>
<organism evidence="2 3">
    <name type="scientific">Mesorhizobium sangaii</name>
    <dbReference type="NCBI Taxonomy" id="505389"/>
    <lineage>
        <taxon>Bacteria</taxon>
        <taxon>Pseudomonadati</taxon>
        <taxon>Pseudomonadota</taxon>
        <taxon>Alphaproteobacteria</taxon>
        <taxon>Hyphomicrobiales</taxon>
        <taxon>Phyllobacteriaceae</taxon>
        <taxon>Mesorhizobium</taxon>
    </lineage>
</organism>
<dbReference type="GO" id="GO:0050114">
    <property type="term" value="F:myo-inosose-2 dehydratase activity"/>
    <property type="evidence" value="ECO:0007669"/>
    <property type="project" value="UniProtKB-EC"/>
</dbReference>
<keyword evidence="2" id="KW-0456">Lyase</keyword>
<dbReference type="InterPro" id="IPR013022">
    <property type="entry name" value="Xyl_isomerase-like_TIM-brl"/>
</dbReference>
<evidence type="ECO:0000313" key="2">
    <source>
        <dbReference type="EMBL" id="MBB6407763.1"/>
    </source>
</evidence>
<name>A0A841P3H5_9HYPH</name>
<gene>
    <name evidence="2" type="ORF">HNQ71_000407</name>
</gene>
<comment type="caution">
    <text evidence="2">The sequence shown here is derived from an EMBL/GenBank/DDBJ whole genome shotgun (WGS) entry which is preliminary data.</text>
</comment>
<dbReference type="Gene3D" id="3.20.20.150">
    <property type="entry name" value="Divalent-metal-dependent TIM barrel enzymes"/>
    <property type="match status" value="1"/>
</dbReference>
<dbReference type="Pfam" id="PF01261">
    <property type="entry name" value="AP_endonuc_2"/>
    <property type="match status" value="1"/>
</dbReference>
<proteinExistence type="predicted"/>
<dbReference type="EMBL" id="JACHEF010000001">
    <property type="protein sequence ID" value="MBB6407763.1"/>
    <property type="molecule type" value="Genomic_DNA"/>
</dbReference>
<dbReference type="InterPro" id="IPR036237">
    <property type="entry name" value="Xyl_isomerase-like_sf"/>
</dbReference>
<dbReference type="SUPFAM" id="SSF51658">
    <property type="entry name" value="Xylose isomerase-like"/>
    <property type="match status" value="1"/>
</dbReference>
<dbReference type="RefSeq" id="WP_184870936.1">
    <property type="nucleotide sequence ID" value="NZ_JACHEF010000001.1"/>
</dbReference>
<dbReference type="AlphaFoldDB" id="A0A841P3H5"/>
<sequence>MTQIDILLPPYVRLAVSPLSWANDVLEDLGEDIPLETCLRDAADAGYHGVELGGKFPRDANTLSPLLASHGLALASGWHSGKLAEHGVGEEMEAVASHAGLLHAMDCKVMVYGEVAMMTPGSPLDVPMSKRVIMPKADMAAYAARLTEFAKRLAEEYDLKLAYHHHLMMVAETFDEISGIFDKVGPETGLLLDTGHAVAAGFDYVRLIERFGDRINHIHLKDIRRPVLQEVRTGDLSFNAGVRRGVFTVPGDGIVDFFPIARFVRDQGYGGWLVVEAEQDPAVAPPRLAVARAFEHMCDVFADRPDA</sequence>
<keyword evidence="3" id="KW-1185">Reference proteome</keyword>
<reference evidence="2 3" key="1">
    <citation type="submission" date="2020-08" db="EMBL/GenBank/DDBJ databases">
        <title>Genomic Encyclopedia of Type Strains, Phase IV (KMG-IV): sequencing the most valuable type-strain genomes for metagenomic binning, comparative biology and taxonomic classification.</title>
        <authorList>
            <person name="Goeker M."/>
        </authorList>
    </citation>
    <scope>NUCLEOTIDE SEQUENCE [LARGE SCALE GENOMIC DNA]</scope>
    <source>
        <strain evidence="2 3">DSM 100039</strain>
    </source>
</reference>
<dbReference type="PANTHER" id="PTHR12110:SF41">
    <property type="entry name" value="INOSOSE DEHYDRATASE"/>
    <property type="match status" value="1"/>
</dbReference>
<dbReference type="PANTHER" id="PTHR12110">
    <property type="entry name" value="HYDROXYPYRUVATE ISOMERASE"/>
    <property type="match status" value="1"/>
</dbReference>
<dbReference type="EC" id="4.2.1.44" evidence="2"/>
<dbReference type="InterPro" id="IPR030823">
    <property type="entry name" value="IolE/MocC"/>
</dbReference>
<evidence type="ECO:0000313" key="3">
    <source>
        <dbReference type="Proteomes" id="UP000556329"/>
    </source>
</evidence>